<proteinExistence type="predicted"/>
<protein>
    <submittedName>
        <fullName evidence="1">Uncharacterized protein</fullName>
    </submittedName>
</protein>
<evidence type="ECO:0000313" key="1">
    <source>
        <dbReference type="EMBL" id="CAB1128387.1"/>
    </source>
</evidence>
<dbReference type="KEGG" id="hfv:R50_0881"/>
<keyword evidence="2" id="KW-1185">Reference proteome</keyword>
<organism evidence="1 2">
    <name type="scientific">Candidatus Hydrogenisulfobacillus filiaventi</name>
    <dbReference type="NCBI Taxonomy" id="2707344"/>
    <lineage>
        <taxon>Bacteria</taxon>
        <taxon>Bacillati</taxon>
        <taxon>Bacillota</taxon>
        <taxon>Clostridia</taxon>
        <taxon>Eubacteriales</taxon>
        <taxon>Clostridiales Family XVII. Incertae Sedis</taxon>
        <taxon>Candidatus Hydrogenisulfobacillus</taxon>
    </lineage>
</organism>
<accession>A0A6F8ZF33</accession>
<reference evidence="1 2" key="1">
    <citation type="submission" date="2020-02" db="EMBL/GenBank/DDBJ databases">
        <authorList>
            <person name="Hogendoorn C."/>
        </authorList>
    </citation>
    <scope>NUCLEOTIDE SEQUENCE [LARGE SCALE GENOMIC DNA]</scope>
    <source>
        <strain evidence="1">R501</strain>
    </source>
</reference>
<dbReference type="EMBL" id="LR778114">
    <property type="protein sequence ID" value="CAB1128387.1"/>
    <property type="molecule type" value="Genomic_DNA"/>
</dbReference>
<dbReference type="Proteomes" id="UP000503399">
    <property type="component" value="Chromosome"/>
</dbReference>
<gene>
    <name evidence="1" type="ORF">R50_0881</name>
</gene>
<name>A0A6F8ZF33_9FIRM</name>
<sequence length="68" mass="7860">MTVNGGHEADLFARIPKSFASGLQKIIFFVKRRAEDVIRPLLRPLIVSNSDRIETNLRRSPPCRSRRR</sequence>
<dbReference type="AlphaFoldDB" id="A0A6F8ZF33"/>
<evidence type="ECO:0000313" key="2">
    <source>
        <dbReference type="Proteomes" id="UP000503399"/>
    </source>
</evidence>